<dbReference type="RefSeq" id="WP_149468113.1">
    <property type="nucleotide sequence ID" value="NZ_QOKW01000004.1"/>
</dbReference>
<reference evidence="1 2" key="1">
    <citation type="submission" date="2018-07" db="EMBL/GenBank/DDBJ databases">
        <title>Genome sequence of Azospirillum sp. ATCC 49961.</title>
        <authorList>
            <person name="Sant'Anna F.H."/>
            <person name="Baldani J.I."/>
            <person name="Zilli J.E."/>
            <person name="Reis V.M."/>
            <person name="Hartmann A."/>
            <person name="Cruz L."/>
            <person name="de Souza E.M."/>
            <person name="de Oliveira Pedrosa F."/>
            <person name="Passaglia L.M.P."/>
        </authorList>
    </citation>
    <scope>NUCLEOTIDE SEQUENCE [LARGE SCALE GENOMIC DNA]</scope>
    <source>
        <strain evidence="1 2">ATCC 49961</strain>
    </source>
</reference>
<keyword evidence="2" id="KW-1185">Reference proteome</keyword>
<proteinExistence type="predicted"/>
<sequence length="78" mass="8559">MQALAVALAGDVGREQPTQRVRVTRLGLDAAQQSGPQRDFLLSGQPPVRDDKLTVKPCRRRARPAFTFASGGQANFYF</sequence>
<dbReference type="Proteomes" id="UP000480854">
    <property type="component" value="Unassembled WGS sequence"/>
</dbReference>
<evidence type="ECO:0000313" key="2">
    <source>
        <dbReference type="Proteomes" id="UP000480854"/>
    </source>
</evidence>
<name>A0A9W7TZ05_9PROT</name>
<dbReference type="EMBL" id="QOKW01000004">
    <property type="protein sequence ID" value="KAA0682210.1"/>
    <property type="molecule type" value="Genomic_DNA"/>
</dbReference>
<gene>
    <name evidence="1" type="ORF">DS843_06600</name>
</gene>
<organism evidence="1 2">
    <name type="scientific">Roseomonas genomospecies 6</name>
    <dbReference type="NCBI Taxonomy" id="214106"/>
    <lineage>
        <taxon>Bacteria</taxon>
        <taxon>Pseudomonadati</taxon>
        <taxon>Pseudomonadota</taxon>
        <taxon>Alphaproteobacteria</taxon>
        <taxon>Acetobacterales</taxon>
        <taxon>Roseomonadaceae</taxon>
        <taxon>Roseomonas</taxon>
    </lineage>
</organism>
<evidence type="ECO:0000313" key="1">
    <source>
        <dbReference type="EMBL" id="KAA0682210.1"/>
    </source>
</evidence>
<comment type="caution">
    <text evidence="1">The sequence shown here is derived from an EMBL/GenBank/DDBJ whole genome shotgun (WGS) entry which is preliminary data.</text>
</comment>
<accession>A0A9W7TZ05</accession>
<dbReference type="AlphaFoldDB" id="A0A9W7TZ05"/>
<protein>
    <submittedName>
        <fullName evidence="1">Uncharacterized protein</fullName>
    </submittedName>
</protein>